<reference evidence="2 3" key="1">
    <citation type="journal article" date="2016" name="Genome Announc.">
        <title>Complete Genome Sequence of Methylobacterium populi P-1M, Isolated from Pink-Pigmented Household Biofilm.</title>
        <authorList>
            <person name="Morohoshi T."/>
            <person name="Ikeda T."/>
        </authorList>
    </citation>
    <scope>NUCLEOTIDE SEQUENCE [LARGE SCALE GENOMIC DNA]</scope>
    <source>
        <strain evidence="2 3">P-1M</strain>
    </source>
</reference>
<dbReference type="RefSeq" id="WP_157914151.1">
    <property type="nucleotide sequence ID" value="NZ_AP014809.1"/>
</dbReference>
<dbReference type="InterPro" id="IPR054044">
    <property type="entry name" value="PFIN"/>
</dbReference>
<gene>
    <name evidence="2" type="ORF">MPPM_1931</name>
</gene>
<evidence type="ECO:0000313" key="3">
    <source>
        <dbReference type="Proteomes" id="UP000218288"/>
    </source>
</evidence>
<evidence type="ECO:0000313" key="2">
    <source>
        <dbReference type="EMBL" id="BAU90536.1"/>
    </source>
</evidence>
<dbReference type="Pfam" id="PF22162">
    <property type="entry name" value="PFIN"/>
    <property type="match status" value="1"/>
</dbReference>
<feature type="transmembrane region" description="Helical" evidence="1">
    <location>
        <begin position="132"/>
        <end position="152"/>
    </location>
</feature>
<protein>
    <submittedName>
        <fullName evidence="2">Uncharacterized protein</fullName>
    </submittedName>
</protein>
<accession>A0A160PDI1</accession>
<proteinExistence type="predicted"/>
<keyword evidence="1" id="KW-0472">Membrane</keyword>
<dbReference type="EMBL" id="AP014809">
    <property type="protein sequence ID" value="BAU90536.1"/>
    <property type="molecule type" value="Genomic_DNA"/>
</dbReference>
<keyword evidence="1" id="KW-0812">Transmembrane</keyword>
<evidence type="ECO:0000256" key="1">
    <source>
        <dbReference type="SAM" id="Phobius"/>
    </source>
</evidence>
<keyword evidence="1" id="KW-1133">Transmembrane helix</keyword>
<dbReference type="Proteomes" id="UP000218288">
    <property type="component" value="Chromosome"/>
</dbReference>
<dbReference type="AlphaFoldDB" id="A0A160PDI1"/>
<dbReference type="OrthoDB" id="8481716at2"/>
<name>A0A160PDI1_9HYPH</name>
<organism evidence="2 3">
    <name type="scientific">Methylorubrum populi</name>
    <dbReference type="NCBI Taxonomy" id="223967"/>
    <lineage>
        <taxon>Bacteria</taxon>
        <taxon>Pseudomonadati</taxon>
        <taxon>Pseudomonadota</taxon>
        <taxon>Alphaproteobacteria</taxon>
        <taxon>Hyphomicrobiales</taxon>
        <taxon>Methylobacteriaceae</taxon>
        <taxon>Methylorubrum</taxon>
    </lineage>
</organism>
<sequence>MNWTVFSWDIGYRRAPDADVRVWIDIDAFDRCWFLSDQYIAVPGDASDDNSNRFAKAGKRFLAGEPMWMPEVSVERHGALSFRDGRHRYLWMREHGALSMEVAVARSQAPAVRRLCGTRRRTSWFIPPRSRVPTALVLGVLGLAAAGLVAVARS</sequence>